<reference evidence="2 3" key="1">
    <citation type="journal article" date="2020" name="BMC Genomics">
        <title>Correction to: Identification and distribution of gene clusters required for synthesis of sphingolipid metabolism inhibitors in diverse species of the filamentous fungus Fusarium.</title>
        <authorList>
            <person name="Kim H.S."/>
            <person name="Lohmar J.M."/>
            <person name="Busman M."/>
            <person name="Brown D.W."/>
            <person name="Naumann T.A."/>
            <person name="Divon H.H."/>
            <person name="Lysoe E."/>
            <person name="Uhlig S."/>
            <person name="Proctor R.H."/>
        </authorList>
    </citation>
    <scope>NUCLEOTIDE SEQUENCE [LARGE SCALE GENOMIC DNA]</scope>
    <source>
        <strain evidence="2 3">NRRL 25214</strain>
    </source>
</reference>
<feature type="transmembrane region" description="Helical" evidence="1">
    <location>
        <begin position="657"/>
        <end position="679"/>
    </location>
</feature>
<feature type="transmembrane region" description="Helical" evidence="1">
    <location>
        <begin position="583"/>
        <end position="605"/>
    </location>
</feature>
<protein>
    <submittedName>
        <fullName evidence="2">Uncharacterized protein</fullName>
    </submittedName>
</protein>
<feature type="transmembrane region" description="Helical" evidence="1">
    <location>
        <begin position="80"/>
        <end position="99"/>
    </location>
</feature>
<evidence type="ECO:0000313" key="3">
    <source>
        <dbReference type="Proteomes" id="UP000573603"/>
    </source>
</evidence>
<sequence length="689" mass="78431">MATTNRPLLLSCDAEADTEQDLPKQPLSQKVSTWRGTFGYKPSDESSVTKAFKDAFYDLNFFGKPHKSNRPFELSLVRQVLWVSCWNLSVLGLLIYLCLLPLGFSDEESPCQPHGEFWFGGIDRPGRFDWWAPRGFFQITLSWGRLTFGTAKLIDVIWDLVVGRGGQTLMALASWRVFVEYLQLSLITKPAAYSTVWLIRFQKDNSALATWKLAAGFFKVGLASKKVMCFMIWTALLILAFPTFASSMTGYTPYNKAYVNSTSGKLIQFPAIAPIAYVIRDGDRVDSLSKDYPVLWKGNSTIPSRSSTELYETCDEWEDVNNMQADCQLQRDVSEYIQRYGFEGKSSHETKHSQKTRFRNKTLEWPPLNVKAFYLPNSFYWNWTANHTDSTSTAPLNPYADSSALTFLVEEDIYNVKDVQAEGICQPIKNGESIEYQWGFSFLQLFVMVVLLHSWSIGLVVLWTTAYLTLQRNDIAASPEGWKSLLTMTDRIKGQLMSAGMIWENLTDKELHDEIQLLLTGGPVPISSEGSDPEKTLLQGHFSVWRWMWRHKLRLVEGMYFVVFICLENTLRSDGLYYHFDKGTFCMAVVLYATASLIIACTLVSTYRQRLWTLLTAIVLCFPFLLYDAKDRDLVLPGLCLGAFLAFFLGSSRGSRAVLFAIPLLCNYFAVLGFFISVAKSRQPYYDHI</sequence>
<feature type="transmembrane region" description="Helical" evidence="1">
    <location>
        <begin position="227"/>
        <end position="245"/>
    </location>
</feature>
<keyword evidence="1" id="KW-0812">Transmembrane</keyword>
<evidence type="ECO:0000313" key="2">
    <source>
        <dbReference type="EMBL" id="KAF5244835.1"/>
    </source>
</evidence>
<keyword evidence="3" id="KW-1185">Reference proteome</keyword>
<accession>A0A8H5E2L2</accession>
<gene>
    <name evidence="2" type="ORF">FANTH_7602</name>
</gene>
<name>A0A8H5E2L2_9HYPO</name>
<feature type="transmembrane region" description="Helical" evidence="1">
    <location>
        <begin position="442"/>
        <end position="463"/>
    </location>
</feature>
<feature type="transmembrane region" description="Helical" evidence="1">
    <location>
        <begin position="634"/>
        <end position="651"/>
    </location>
</feature>
<dbReference type="EMBL" id="JABEVY010000170">
    <property type="protein sequence ID" value="KAF5244835.1"/>
    <property type="molecule type" value="Genomic_DNA"/>
</dbReference>
<organism evidence="2 3">
    <name type="scientific">Fusarium anthophilum</name>
    <dbReference type="NCBI Taxonomy" id="48485"/>
    <lineage>
        <taxon>Eukaryota</taxon>
        <taxon>Fungi</taxon>
        <taxon>Dikarya</taxon>
        <taxon>Ascomycota</taxon>
        <taxon>Pezizomycotina</taxon>
        <taxon>Sordariomycetes</taxon>
        <taxon>Hypocreomycetidae</taxon>
        <taxon>Hypocreales</taxon>
        <taxon>Nectriaceae</taxon>
        <taxon>Fusarium</taxon>
        <taxon>Fusarium fujikuroi species complex</taxon>
    </lineage>
</organism>
<dbReference type="Proteomes" id="UP000573603">
    <property type="component" value="Unassembled WGS sequence"/>
</dbReference>
<dbReference type="AlphaFoldDB" id="A0A8H5E2L2"/>
<keyword evidence="1" id="KW-0472">Membrane</keyword>
<feature type="transmembrane region" description="Helical" evidence="1">
    <location>
        <begin position="611"/>
        <end position="627"/>
    </location>
</feature>
<comment type="caution">
    <text evidence="2">The sequence shown here is derived from an EMBL/GenBank/DDBJ whole genome shotgun (WGS) entry which is preliminary data.</text>
</comment>
<proteinExistence type="predicted"/>
<keyword evidence="1" id="KW-1133">Transmembrane helix</keyword>
<evidence type="ECO:0000256" key="1">
    <source>
        <dbReference type="SAM" id="Phobius"/>
    </source>
</evidence>